<dbReference type="HOGENOM" id="CLU_1575671_0_0_11"/>
<sequence length="169" mass="18691">MGPRRTRGHAGRRWPRRHRTGDTTRARPAPSRPDRYRRGVHVTGDANQRSFASAVTSLARARAWSMERARDAGAPKRVVDTVQLAMSEAFTNAVRHAPGAPTIDVRAVHRDREVTFEVHDGAATAPQRQSGRAGLPGGHGLHILDAVTSAWGWRPERGGGKVVWFTIRW</sequence>
<gene>
    <name evidence="4" type="ordered locus">Celf_2399</name>
</gene>
<proteinExistence type="predicted"/>
<dbReference type="KEGG" id="cfi:Celf_2399"/>
<reference evidence="4 5" key="1">
    <citation type="submission" date="2011-04" db="EMBL/GenBank/DDBJ databases">
        <title>Complete sequence of Cellulomonas fimi ATCC 484.</title>
        <authorList>
            <consortium name="US DOE Joint Genome Institute"/>
            <person name="Lucas S."/>
            <person name="Han J."/>
            <person name="Lapidus A."/>
            <person name="Cheng J.-F."/>
            <person name="Goodwin L."/>
            <person name="Pitluck S."/>
            <person name="Peters L."/>
            <person name="Chertkov O."/>
            <person name="Detter J.C."/>
            <person name="Han C."/>
            <person name="Tapia R."/>
            <person name="Land M."/>
            <person name="Hauser L."/>
            <person name="Kyrpides N."/>
            <person name="Ivanova N."/>
            <person name="Ovchinnikova G."/>
            <person name="Pagani I."/>
            <person name="Mead D."/>
            <person name="Brumm P."/>
            <person name="Woyke T."/>
        </authorList>
    </citation>
    <scope>NUCLEOTIDE SEQUENCE [LARGE SCALE GENOMIC DNA]</scope>
    <source>
        <strain evidence="5">ATCC 484 / DSM 20113 / JCM 1341 / NBRC 15513 / NCIMB 8980 / NCTC 7547</strain>
    </source>
</reference>
<keyword evidence="4" id="KW-0067">ATP-binding</keyword>
<dbReference type="InterPro" id="IPR036890">
    <property type="entry name" value="HATPase_C_sf"/>
</dbReference>
<organism evidence="4 5">
    <name type="scientific">Cellulomonas fimi (strain ATCC 484 / DSM 20113 / JCM 1341 / CCUG 24087 / LMG 16345 / NBRC 15513 / NCIMB 8980 / NCTC 7547 / NRS-133)</name>
    <dbReference type="NCBI Taxonomy" id="590998"/>
    <lineage>
        <taxon>Bacteria</taxon>
        <taxon>Bacillati</taxon>
        <taxon>Actinomycetota</taxon>
        <taxon>Actinomycetes</taxon>
        <taxon>Micrococcales</taxon>
        <taxon>Cellulomonadaceae</taxon>
        <taxon>Cellulomonas</taxon>
    </lineage>
</organism>
<dbReference type="Proteomes" id="UP000008460">
    <property type="component" value="Chromosome"/>
</dbReference>
<feature type="domain" description="Histidine kinase/HSP90-like ATPase" evidence="3">
    <location>
        <begin position="51"/>
        <end position="166"/>
    </location>
</feature>
<feature type="compositionally biased region" description="Basic residues" evidence="2">
    <location>
        <begin position="1"/>
        <end position="19"/>
    </location>
</feature>
<dbReference type="eggNOG" id="COG2172">
    <property type="taxonomic scope" value="Bacteria"/>
</dbReference>
<dbReference type="AlphaFoldDB" id="F4H3I1"/>
<evidence type="ECO:0000313" key="5">
    <source>
        <dbReference type="Proteomes" id="UP000008460"/>
    </source>
</evidence>
<keyword evidence="4" id="KW-0547">Nucleotide-binding</keyword>
<dbReference type="PANTHER" id="PTHR35526">
    <property type="entry name" value="ANTI-SIGMA-F FACTOR RSBW-RELATED"/>
    <property type="match status" value="1"/>
</dbReference>
<dbReference type="EMBL" id="CP002666">
    <property type="protein sequence ID" value="AEE46526.1"/>
    <property type="molecule type" value="Genomic_DNA"/>
</dbReference>
<feature type="region of interest" description="Disordered" evidence="2">
    <location>
        <begin position="1"/>
        <end position="47"/>
    </location>
</feature>
<dbReference type="GO" id="GO:0005524">
    <property type="term" value="F:ATP binding"/>
    <property type="evidence" value="ECO:0007669"/>
    <property type="project" value="UniProtKB-KW"/>
</dbReference>
<keyword evidence="5" id="KW-1185">Reference proteome</keyword>
<dbReference type="PANTHER" id="PTHR35526:SF3">
    <property type="entry name" value="ANTI-SIGMA-F FACTOR RSBW"/>
    <property type="match status" value="1"/>
</dbReference>
<dbReference type="Pfam" id="PF13581">
    <property type="entry name" value="HATPase_c_2"/>
    <property type="match status" value="1"/>
</dbReference>
<evidence type="ECO:0000313" key="4">
    <source>
        <dbReference type="EMBL" id="AEE46526.1"/>
    </source>
</evidence>
<dbReference type="InterPro" id="IPR050267">
    <property type="entry name" value="Anti-sigma-factor_SerPK"/>
</dbReference>
<keyword evidence="1" id="KW-0418">Kinase</keyword>
<evidence type="ECO:0000259" key="3">
    <source>
        <dbReference type="Pfam" id="PF13581"/>
    </source>
</evidence>
<evidence type="ECO:0000256" key="2">
    <source>
        <dbReference type="SAM" id="MobiDB-lite"/>
    </source>
</evidence>
<accession>F4H3I1</accession>
<protein>
    <submittedName>
        <fullName evidence="4">ATP-binding region ATPase domain protein</fullName>
    </submittedName>
</protein>
<keyword evidence="1" id="KW-0723">Serine/threonine-protein kinase</keyword>
<name>F4H3I1_CELFA</name>
<dbReference type="InterPro" id="IPR003594">
    <property type="entry name" value="HATPase_dom"/>
</dbReference>
<dbReference type="STRING" id="590998.Celf_2399"/>
<dbReference type="SUPFAM" id="SSF55874">
    <property type="entry name" value="ATPase domain of HSP90 chaperone/DNA topoisomerase II/histidine kinase"/>
    <property type="match status" value="1"/>
</dbReference>
<dbReference type="Gene3D" id="3.30.565.10">
    <property type="entry name" value="Histidine kinase-like ATPase, C-terminal domain"/>
    <property type="match status" value="1"/>
</dbReference>
<dbReference type="CDD" id="cd16936">
    <property type="entry name" value="HATPase_RsbW-like"/>
    <property type="match status" value="1"/>
</dbReference>
<dbReference type="GO" id="GO:0004674">
    <property type="term" value="F:protein serine/threonine kinase activity"/>
    <property type="evidence" value="ECO:0007669"/>
    <property type="project" value="UniProtKB-KW"/>
</dbReference>
<keyword evidence="1" id="KW-0808">Transferase</keyword>
<evidence type="ECO:0000256" key="1">
    <source>
        <dbReference type="ARBA" id="ARBA00022527"/>
    </source>
</evidence>